<evidence type="ECO:0000256" key="1">
    <source>
        <dbReference type="SAM" id="Coils"/>
    </source>
</evidence>
<dbReference type="SUPFAM" id="SSF52980">
    <property type="entry name" value="Restriction endonuclease-like"/>
    <property type="match status" value="1"/>
</dbReference>
<organism evidence="3 4">
    <name type="scientific">Staphylococcus pettenkoferi</name>
    <dbReference type="NCBI Taxonomy" id="170573"/>
    <lineage>
        <taxon>Bacteria</taxon>
        <taxon>Bacillati</taxon>
        <taxon>Bacillota</taxon>
        <taxon>Bacilli</taxon>
        <taxon>Bacillales</taxon>
        <taxon>Staphylococcaceae</taxon>
        <taxon>Staphylococcus</taxon>
    </lineage>
</organism>
<dbReference type="RefSeq" id="WP_268213418.1">
    <property type="nucleotide sequence ID" value="NZ_JANSLD010000027.1"/>
</dbReference>
<feature type="coiled-coil region" evidence="1">
    <location>
        <begin position="237"/>
        <end position="264"/>
    </location>
</feature>
<dbReference type="Proteomes" id="UP001072952">
    <property type="component" value="Unassembled WGS sequence"/>
</dbReference>
<protein>
    <submittedName>
        <fullName evidence="3">YqaJ viral recombinase family protein</fullName>
    </submittedName>
</protein>
<dbReference type="NCBIfam" id="TIGR03033">
    <property type="entry name" value="phage_rel_nuc"/>
    <property type="match status" value="1"/>
</dbReference>
<dbReference type="Gene3D" id="3.90.320.10">
    <property type="match status" value="1"/>
</dbReference>
<proteinExistence type="predicted"/>
<accession>A0ABT4BKV2</accession>
<dbReference type="Pfam" id="PF09588">
    <property type="entry name" value="YqaJ"/>
    <property type="match status" value="1"/>
</dbReference>
<evidence type="ECO:0000313" key="4">
    <source>
        <dbReference type="Proteomes" id="UP001072952"/>
    </source>
</evidence>
<evidence type="ECO:0000259" key="2">
    <source>
        <dbReference type="Pfam" id="PF09588"/>
    </source>
</evidence>
<dbReference type="PANTHER" id="PTHR46609">
    <property type="entry name" value="EXONUCLEASE, PHAGE-TYPE/RECB, C-TERMINAL DOMAIN-CONTAINING PROTEIN"/>
    <property type="match status" value="1"/>
</dbReference>
<feature type="domain" description="YqaJ viral recombinase" evidence="2">
    <location>
        <begin position="18"/>
        <end position="154"/>
    </location>
</feature>
<gene>
    <name evidence="3" type="ORF">NW133_07165</name>
</gene>
<dbReference type="PANTHER" id="PTHR46609:SF6">
    <property type="entry name" value="EXONUCLEASE, PHAGE-TYPE_RECB, C-TERMINAL DOMAIN-CONTAINING PROTEIN-RELATED"/>
    <property type="match status" value="1"/>
</dbReference>
<dbReference type="EMBL" id="JANSLD010000027">
    <property type="protein sequence ID" value="MCY1583306.1"/>
    <property type="molecule type" value="Genomic_DNA"/>
</dbReference>
<reference evidence="3" key="1">
    <citation type="journal article" date="2022" name="Int. J. Mol. Sci.">
        <title>Phenotypic and Genotypic Virulence Characterisation of Staphylococcus pettenkoferi Strains Isolated from Human Bloodstream and Diabetic Foot Infections.</title>
        <authorList>
            <person name="Magnan C."/>
            <person name="Ahmad-Mansour N."/>
            <person name="Pouget C."/>
            <person name="Morsli M."/>
            <person name="Huc-Brandt S."/>
            <person name="Pantel A."/>
            <person name="Dunyach-Remy C."/>
            <person name="Sotto A."/>
            <person name="Molle V."/>
            <person name="Lavigne J.-P."/>
        </authorList>
    </citation>
    <scope>NUCLEOTIDE SEQUENCE</scope>
    <source>
        <strain evidence="3">NSP012P</strain>
    </source>
</reference>
<dbReference type="InterPro" id="IPR019080">
    <property type="entry name" value="YqaJ_viral_recombinase"/>
</dbReference>
<reference evidence="3" key="2">
    <citation type="submission" date="2022-08" db="EMBL/GenBank/DDBJ databases">
        <authorList>
            <person name="Magnan C."/>
        </authorList>
    </citation>
    <scope>NUCLEOTIDE SEQUENCE</scope>
    <source>
        <strain evidence="3">NSP012P</strain>
    </source>
</reference>
<dbReference type="InterPro" id="IPR017482">
    <property type="entry name" value="Lambda-type_endonuclease"/>
</dbReference>
<comment type="caution">
    <text evidence="3">The sequence shown here is derived from an EMBL/GenBank/DDBJ whole genome shotgun (WGS) entry which is preliminary data.</text>
</comment>
<keyword evidence="1" id="KW-0175">Coiled coil</keyword>
<sequence>MARITKREIDTKNMNYDDWLEQRKYSLGGSDAGTILGFNKYKSPYTLYWEKLEPEMKEDLSNNEAIHFGNVLEDVVAREFTRRTGKKVRKHNKMMFHDDYDFLSANVDRVVVGEKAILECKTANQFKEKEWKDDNVPASYMAQCYHYLAVTGYERAYIAVLIGGQTFHWTVIERDDEVIEQIIESEKDFWYNHIQAQIPPDVDGSASTESTLNKLWHETQPTSMTIEEEQSARFRAVMSIKQQIKDLRAEQREHENKIKELLGENEEGATTNYRATWKKQSSKRIDTKRLKEEQPEIYNAYIKESNSRPLKISEVE</sequence>
<keyword evidence="4" id="KW-1185">Reference proteome</keyword>
<dbReference type="InterPro" id="IPR011604">
    <property type="entry name" value="PDDEXK-like_dom_sf"/>
</dbReference>
<evidence type="ECO:0000313" key="3">
    <source>
        <dbReference type="EMBL" id="MCY1583306.1"/>
    </source>
</evidence>
<dbReference type="InterPro" id="IPR051703">
    <property type="entry name" value="NF-kappa-B_Signaling_Reg"/>
</dbReference>
<name>A0ABT4BKV2_9STAP</name>
<dbReference type="InterPro" id="IPR011335">
    <property type="entry name" value="Restrct_endonuc-II-like"/>
</dbReference>